<organism evidence="1 2">
    <name type="scientific">Streptomyces monashensis</name>
    <dbReference type="NCBI Taxonomy" id="1678012"/>
    <lineage>
        <taxon>Bacteria</taxon>
        <taxon>Bacillati</taxon>
        <taxon>Actinomycetota</taxon>
        <taxon>Actinomycetes</taxon>
        <taxon>Kitasatosporales</taxon>
        <taxon>Streptomycetaceae</taxon>
        <taxon>Streptomyces</taxon>
    </lineage>
</organism>
<name>A0A1S2Q9S2_9ACTN</name>
<dbReference type="Proteomes" id="UP000179642">
    <property type="component" value="Unassembled WGS sequence"/>
</dbReference>
<evidence type="ECO:0000313" key="1">
    <source>
        <dbReference type="EMBL" id="OIK02892.1"/>
    </source>
</evidence>
<accession>A0A1S2Q9S2</accession>
<protein>
    <submittedName>
        <fullName evidence="1">Uncharacterized protein</fullName>
    </submittedName>
</protein>
<evidence type="ECO:0000313" key="2">
    <source>
        <dbReference type="Proteomes" id="UP000179642"/>
    </source>
</evidence>
<sequence length="59" mass="6495">MSLFSALPLHHILGGSGRHLHDGSLTFACRSDRARYGLRCRGVFARVLESGSVRFHSAQ</sequence>
<keyword evidence="2" id="KW-1185">Reference proteome</keyword>
<gene>
    <name evidence="1" type="ORF">BIV23_23985</name>
</gene>
<reference evidence="1 2" key="1">
    <citation type="submission" date="2016-10" db="EMBL/GenBank/DDBJ databases">
        <title>Genome sequence of Streptomyces sp. MUSC 1.</title>
        <authorList>
            <person name="Lee L.-H."/>
            <person name="Ser H.-L."/>
            <person name="Law J.W.-F."/>
        </authorList>
    </citation>
    <scope>NUCLEOTIDE SEQUENCE [LARGE SCALE GENOMIC DNA]</scope>
    <source>
        <strain evidence="1 2">MUSC 1</strain>
    </source>
</reference>
<comment type="caution">
    <text evidence="1">The sequence shown here is derived from an EMBL/GenBank/DDBJ whole genome shotgun (WGS) entry which is preliminary data.</text>
</comment>
<dbReference type="AlphaFoldDB" id="A0A1S2Q9S2"/>
<proteinExistence type="predicted"/>
<dbReference type="EMBL" id="MLYO01000038">
    <property type="protein sequence ID" value="OIK02892.1"/>
    <property type="molecule type" value="Genomic_DNA"/>
</dbReference>